<gene>
    <name evidence="1" type="ORF">LJ739_03380</name>
</gene>
<reference evidence="1 2" key="1">
    <citation type="submission" date="2021-10" db="EMBL/GenBank/DDBJ databases">
        <title>Draft genome of Aestuariibacter halophilus JC2043.</title>
        <authorList>
            <person name="Emsley S.A."/>
            <person name="Pfannmuller K.M."/>
            <person name="Ushijima B."/>
            <person name="Saw J.H."/>
            <person name="Videau P."/>
        </authorList>
    </citation>
    <scope>NUCLEOTIDE SEQUENCE [LARGE SCALE GENOMIC DNA]</scope>
    <source>
        <strain evidence="1 2">JC2043</strain>
    </source>
</reference>
<sequence>MHTEDVVQAPELLLKTWVWMVTQSDDEQIIAHAARCLLREFGSEQRVQQFIESLSH</sequence>
<organism evidence="1 2">
    <name type="scientific">Fluctibacter halophilus</name>
    <dbReference type="NCBI Taxonomy" id="226011"/>
    <lineage>
        <taxon>Bacteria</taxon>
        <taxon>Pseudomonadati</taxon>
        <taxon>Pseudomonadota</taxon>
        <taxon>Gammaproteobacteria</taxon>
        <taxon>Alteromonadales</taxon>
        <taxon>Alteromonadaceae</taxon>
        <taxon>Fluctibacter</taxon>
    </lineage>
</organism>
<name>A0ABS8G428_9ALTE</name>
<dbReference type="RefSeq" id="WP_229157187.1">
    <property type="nucleotide sequence ID" value="NZ_JAJEWP010000001.1"/>
</dbReference>
<proteinExistence type="predicted"/>
<dbReference type="EMBL" id="JAJEWP010000001">
    <property type="protein sequence ID" value="MCC2615280.1"/>
    <property type="molecule type" value="Genomic_DNA"/>
</dbReference>
<evidence type="ECO:0000313" key="2">
    <source>
        <dbReference type="Proteomes" id="UP001520878"/>
    </source>
</evidence>
<evidence type="ECO:0000313" key="1">
    <source>
        <dbReference type="EMBL" id="MCC2615280.1"/>
    </source>
</evidence>
<comment type="caution">
    <text evidence="1">The sequence shown here is derived from an EMBL/GenBank/DDBJ whole genome shotgun (WGS) entry which is preliminary data.</text>
</comment>
<protein>
    <submittedName>
        <fullName evidence="1">Uncharacterized protein</fullName>
    </submittedName>
</protein>
<dbReference type="Proteomes" id="UP001520878">
    <property type="component" value="Unassembled WGS sequence"/>
</dbReference>
<keyword evidence="2" id="KW-1185">Reference proteome</keyword>
<accession>A0ABS8G428</accession>